<dbReference type="InterPro" id="IPR035979">
    <property type="entry name" value="RBD_domain_sf"/>
</dbReference>
<accession>A0A0K2TAK8</accession>
<feature type="compositionally biased region" description="Basic and acidic residues" evidence="3">
    <location>
        <begin position="1"/>
        <end position="27"/>
    </location>
</feature>
<evidence type="ECO:0000259" key="4">
    <source>
        <dbReference type="PROSITE" id="PS50102"/>
    </source>
</evidence>
<organism evidence="5">
    <name type="scientific">Lepeophtheirus salmonis</name>
    <name type="common">Salmon louse</name>
    <name type="synonym">Caligus salmonis</name>
    <dbReference type="NCBI Taxonomy" id="72036"/>
    <lineage>
        <taxon>Eukaryota</taxon>
        <taxon>Metazoa</taxon>
        <taxon>Ecdysozoa</taxon>
        <taxon>Arthropoda</taxon>
        <taxon>Crustacea</taxon>
        <taxon>Multicrustacea</taxon>
        <taxon>Hexanauplia</taxon>
        <taxon>Copepoda</taxon>
        <taxon>Siphonostomatoida</taxon>
        <taxon>Caligidae</taxon>
        <taxon>Lepeophtheirus</taxon>
    </lineage>
</organism>
<dbReference type="Gene3D" id="3.30.70.330">
    <property type="match status" value="4"/>
</dbReference>
<dbReference type="PROSITE" id="PS50102">
    <property type="entry name" value="RRM"/>
    <property type="match status" value="3"/>
</dbReference>
<feature type="domain" description="RRM" evidence="4">
    <location>
        <begin position="47"/>
        <end position="126"/>
    </location>
</feature>
<dbReference type="GO" id="GO:0003723">
    <property type="term" value="F:RNA binding"/>
    <property type="evidence" value="ECO:0007669"/>
    <property type="project" value="UniProtKB-UniRule"/>
</dbReference>
<dbReference type="SUPFAM" id="SSF54928">
    <property type="entry name" value="RNA-binding domain, RBD"/>
    <property type="match status" value="3"/>
</dbReference>
<evidence type="ECO:0000256" key="1">
    <source>
        <dbReference type="ARBA" id="ARBA00022884"/>
    </source>
</evidence>
<feature type="domain" description="RRM" evidence="4">
    <location>
        <begin position="434"/>
        <end position="506"/>
    </location>
</feature>
<feature type="region of interest" description="Disordered" evidence="3">
    <location>
        <begin position="345"/>
        <end position="371"/>
    </location>
</feature>
<dbReference type="InterPro" id="IPR012677">
    <property type="entry name" value="Nucleotide-bd_a/b_plait_sf"/>
</dbReference>
<evidence type="ECO:0000256" key="2">
    <source>
        <dbReference type="PROSITE-ProRule" id="PRU00176"/>
    </source>
</evidence>
<keyword evidence="1 2" id="KW-0694">RNA-binding</keyword>
<dbReference type="CDD" id="cd12367">
    <property type="entry name" value="RRM2_RBM45"/>
    <property type="match status" value="1"/>
</dbReference>
<dbReference type="EMBL" id="HACA01005762">
    <property type="protein sequence ID" value="CDW23123.1"/>
    <property type="molecule type" value="Transcribed_RNA"/>
</dbReference>
<feature type="region of interest" description="Disordered" evidence="3">
    <location>
        <begin position="210"/>
        <end position="242"/>
    </location>
</feature>
<protein>
    <submittedName>
        <fullName evidence="5">RNAbinding protein 45like [Megachile rotundata]</fullName>
    </submittedName>
</protein>
<dbReference type="EMBL" id="HACA01005764">
    <property type="protein sequence ID" value="CDW23125.1"/>
    <property type="molecule type" value="Transcribed_RNA"/>
</dbReference>
<feature type="region of interest" description="Disordered" evidence="3">
    <location>
        <begin position="508"/>
        <end position="533"/>
    </location>
</feature>
<dbReference type="PANTHER" id="PTHR48027">
    <property type="entry name" value="HETEROGENEOUS NUCLEAR RIBONUCLEOPROTEIN 87F-RELATED"/>
    <property type="match status" value="1"/>
</dbReference>
<dbReference type="CDD" id="cd12368">
    <property type="entry name" value="RRM3_RBM45"/>
    <property type="match status" value="1"/>
</dbReference>
<evidence type="ECO:0000313" key="5">
    <source>
        <dbReference type="EMBL" id="CDW23124.1"/>
    </source>
</evidence>
<sequence>MEFDHSTSHVRKRSYDRTDDHFNDRKYSSSSNNSMNNNNKYEDPPNSRLFIVCGKSITEEQFREVFQDFGSIEEIWMVRDKITGDPKGVTYIKFSKTSEAALAMEEMNGKVIGNSPRPLKVLIAHSREQGSRRDMNEEERLLRLFIVVPKAMTESDLKDHFSEYGDIDYVSLVRDRSTRESKGFGYVKYHRMSHAAKAFEECDRSFKPVFAEPRPQRGAPSSAPSSNCNHGHEEHHGGGRSRGSGCDLLNYMDTSQTNPDNLCRLNVLASPTINQDQLWKLFDLIPGLDYCDQRKPRSGHFTVVYNNPQSATYAKEKLHGFEYPPGHRMVVKFEGSGVSNMKPFNNYASPPNNRIPSNNNNSSNNNNGANIQNDLAHLTETIANATALLQAAGYSSNTQSGPNPSSNETYDPSYCSVKLPSPQPLAAIDSFVEERLFIVCSPTPPQLYALKDVFGRFSNLIDVYMLSGKTCGYAKYASKASAMAAMSTLHGQGICGSRLKVVQADPQKDLSSDNNIKRKRAKLLSSPDDIGTD</sequence>
<reference evidence="5" key="1">
    <citation type="submission" date="2014-05" db="EMBL/GenBank/DDBJ databases">
        <authorList>
            <person name="Chronopoulou M."/>
        </authorList>
    </citation>
    <scope>NUCLEOTIDE SEQUENCE</scope>
    <source>
        <tissue evidence="5">Whole organism</tissue>
    </source>
</reference>
<feature type="compositionally biased region" description="Low complexity" evidence="3">
    <location>
        <begin position="28"/>
        <end position="39"/>
    </location>
</feature>
<dbReference type="Pfam" id="PF00076">
    <property type="entry name" value="RRM_1"/>
    <property type="match status" value="2"/>
</dbReference>
<name>A0A0K2TAK8_LEPSM</name>
<proteinExistence type="predicted"/>
<feature type="compositionally biased region" description="Low complexity" evidence="3">
    <location>
        <begin position="349"/>
        <end position="367"/>
    </location>
</feature>
<dbReference type="OrthoDB" id="78437at2759"/>
<dbReference type="EMBL" id="HACA01005763">
    <property type="protein sequence ID" value="CDW23124.1"/>
    <property type="molecule type" value="Transcribed_RNA"/>
</dbReference>
<feature type="region of interest" description="Disordered" evidence="3">
    <location>
        <begin position="394"/>
        <end position="413"/>
    </location>
</feature>
<evidence type="ECO:0000256" key="3">
    <source>
        <dbReference type="SAM" id="MobiDB-lite"/>
    </source>
</evidence>
<dbReference type="InterPro" id="IPR034206">
    <property type="entry name" value="RBM45_RRM2"/>
</dbReference>
<feature type="domain" description="RRM" evidence="4">
    <location>
        <begin position="148"/>
        <end position="203"/>
    </location>
</feature>
<dbReference type="AlphaFoldDB" id="A0A0K2TAK8"/>
<feature type="compositionally biased region" description="Polar residues" evidence="3">
    <location>
        <begin position="394"/>
        <end position="410"/>
    </location>
</feature>
<dbReference type="CDD" id="cd12366">
    <property type="entry name" value="RRM1_RBM45"/>
    <property type="match status" value="1"/>
</dbReference>
<feature type="region of interest" description="Disordered" evidence="3">
    <location>
        <begin position="1"/>
        <end position="42"/>
    </location>
</feature>
<dbReference type="InterPro" id="IPR000504">
    <property type="entry name" value="RRM_dom"/>
</dbReference>
<dbReference type="InterPro" id="IPR034203">
    <property type="entry name" value="RBM45_RRM1"/>
</dbReference>
<dbReference type="InterPro" id="IPR052462">
    <property type="entry name" value="SLIRP/GR-RBP-like"/>
</dbReference>
<dbReference type="SMART" id="SM00360">
    <property type="entry name" value="RRM"/>
    <property type="match status" value="4"/>
</dbReference>
<dbReference type="InterPro" id="IPR034207">
    <property type="entry name" value="RBM45_RRM3"/>
</dbReference>